<organism evidence="1 2">
    <name type="scientific">Adineta steineri</name>
    <dbReference type="NCBI Taxonomy" id="433720"/>
    <lineage>
        <taxon>Eukaryota</taxon>
        <taxon>Metazoa</taxon>
        <taxon>Spiralia</taxon>
        <taxon>Gnathifera</taxon>
        <taxon>Rotifera</taxon>
        <taxon>Eurotatoria</taxon>
        <taxon>Bdelloidea</taxon>
        <taxon>Adinetida</taxon>
        <taxon>Adinetidae</taxon>
        <taxon>Adineta</taxon>
    </lineage>
</organism>
<sequence length="83" mass="9897">MKPLVTMKNARQEPAEQDRAFFKRWMECKIIKKHHKHSPAKHPNIILRRHGRAWSPSVQQRFEKYCRSGRQLLLLAGGKNHEQ</sequence>
<dbReference type="AlphaFoldDB" id="A0A820C431"/>
<protein>
    <submittedName>
        <fullName evidence="1">Uncharacterized protein</fullName>
    </submittedName>
</protein>
<gene>
    <name evidence="1" type="ORF">KXQ929_LOCUS40131</name>
</gene>
<feature type="non-terminal residue" evidence="1">
    <location>
        <position position="1"/>
    </location>
</feature>
<dbReference type="EMBL" id="CAJOBB010008120">
    <property type="protein sequence ID" value="CAF4201571.1"/>
    <property type="molecule type" value="Genomic_DNA"/>
</dbReference>
<evidence type="ECO:0000313" key="1">
    <source>
        <dbReference type="EMBL" id="CAF4201571.1"/>
    </source>
</evidence>
<proteinExistence type="predicted"/>
<accession>A0A820C431</accession>
<reference evidence="1" key="1">
    <citation type="submission" date="2021-02" db="EMBL/GenBank/DDBJ databases">
        <authorList>
            <person name="Nowell W R."/>
        </authorList>
    </citation>
    <scope>NUCLEOTIDE SEQUENCE</scope>
</reference>
<name>A0A820C431_9BILA</name>
<dbReference type="Proteomes" id="UP000663868">
    <property type="component" value="Unassembled WGS sequence"/>
</dbReference>
<comment type="caution">
    <text evidence="1">The sequence shown here is derived from an EMBL/GenBank/DDBJ whole genome shotgun (WGS) entry which is preliminary data.</text>
</comment>
<evidence type="ECO:0000313" key="2">
    <source>
        <dbReference type="Proteomes" id="UP000663868"/>
    </source>
</evidence>